<comment type="similarity">
    <text evidence="1">Belongs to the membrane fusion protein (MFP) (TC 8.A.1) family.</text>
</comment>
<dbReference type="Pfam" id="PF25917">
    <property type="entry name" value="BSH_RND"/>
    <property type="match status" value="1"/>
</dbReference>
<dbReference type="Gene3D" id="2.40.30.170">
    <property type="match status" value="1"/>
</dbReference>
<protein>
    <submittedName>
        <fullName evidence="6">RND family efflux transporter, MFP subunit</fullName>
    </submittedName>
</protein>
<dbReference type="InterPro" id="IPR058625">
    <property type="entry name" value="MdtA-like_BSH"/>
</dbReference>
<feature type="domain" description="Multidrug resistance protein MdtA-like barrel-sandwich hybrid" evidence="4">
    <location>
        <begin position="82"/>
        <end position="205"/>
    </location>
</feature>
<dbReference type="Pfam" id="PF25954">
    <property type="entry name" value="Beta-barrel_RND_2"/>
    <property type="match status" value="1"/>
</dbReference>
<dbReference type="GO" id="GO:0015562">
    <property type="term" value="F:efflux transmembrane transporter activity"/>
    <property type="evidence" value="ECO:0007669"/>
    <property type="project" value="TreeGrafter"/>
</dbReference>
<keyword evidence="7" id="KW-1185">Reference proteome</keyword>
<dbReference type="GO" id="GO:1990281">
    <property type="term" value="C:efflux pump complex"/>
    <property type="evidence" value="ECO:0007669"/>
    <property type="project" value="TreeGrafter"/>
</dbReference>
<dbReference type="FunFam" id="2.40.30.170:FF:000010">
    <property type="entry name" value="Efflux RND transporter periplasmic adaptor subunit"/>
    <property type="match status" value="1"/>
</dbReference>
<feature type="coiled-coil region" evidence="2">
    <location>
        <begin position="110"/>
        <end position="142"/>
    </location>
</feature>
<dbReference type="NCBIfam" id="TIGR01730">
    <property type="entry name" value="RND_mfp"/>
    <property type="match status" value="1"/>
</dbReference>
<evidence type="ECO:0000256" key="3">
    <source>
        <dbReference type="SAM" id="MobiDB-lite"/>
    </source>
</evidence>
<dbReference type="Gene3D" id="2.40.50.100">
    <property type="match status" value="1"/>
</dbReference>
<feature type="domain" description="CusB-like beta-barrel" evidence="5">
    <location>
        <begin position="217"/>
        <end position="291"/>
    </location>
</feature>
<dbReference type="InterPro" id="IPR058792">
    <property type="entry name" value="Beta-barrel_RND_2"/>
</dbReference>
<evidence type="ECO:0000256" key="2">
    <source>
        <dbReference type="SAM" id="Coils"/>
    </source>
</evidence>
<gene>
    <name evidence="6" type="ORF">SAMN04488001_3171</name>
</gene>
<feature type="region of interest" description="Disordered" evidence="3">
    <location>
        <begin position="366"/>
        <end position="395"/>
    </location>
</feature>
<dbReference type="STRING" id="670155.SAMN04488001_3171"/>
<dbReference type="PANTHER" id="PTHR30469">
    <property type="entry name" value="MULTIDRUG RESISTANCE PROTEIN MDTA"/>
    <property type="match status" value="1"/>
</dbReference>
<evidence type="ECO:0000313" key="7">
    <source>
        <dbReference type="Proteomes" id="UP000199441"/>
    </source>
</evidence>
<dbReference type="RefSeq" id="WP_089947895.1">
    <property type="nucleotide sequence ID" value="NZ_FNOI01000007.1"/>
</dbReference>
<organism evidence="6 7">
    <name type="scientific">Litoreibacter albidus</name>
    <dbReference type="NCBI Taxonomy" id="670155"/>
    <lineage>
        <taxon>Bacteria</taxon>
        <taxon>Pseudomonadati</taxon>
        <taxon>Pseudomonadota</taxon>
        <taxon>Alphaproteobacteria</taxon>
        <taxon>Rhodobacterales</taxon>
        <taxon>Roseobacteraceae</taxon>
        <taxon>Litoreibacter</taxon>
    </lineage>
</organism>
<dbReference type="AlphaFoldDB" id="A0A1H3BJN2"/>
<name>A0A1H3BJN2_9RHOB</name>
<evidence type="ECO:0000259" key="5">
    <source>
        <dbReference type="Pfam" id="PF25954"/>
    </source>
</evidence>
<dbReference type="EMBL" id="FNOI01000007">
    <property type="protein sequence ID" value="SDX42160.1"/>
    <property type="molecule type" value="Genomic_DNA"/>
</dbReference>
<dbReference type="Gene3D" id="1.10.287.470">
    <property type="entry name" value="Helix hairpin bin"/>
    <property type="match status" value="1"/>
</dbReference>
<reference evidence="7" key="1">
    <citation type="submission" date="2016-10" db="EMBL/GenBank/DDBJ databases">
        <authorList>
            <person name="Varghese N."/>
            <person name="Submissions S."/>
        </authorList>
    </citation>
    <scope>NUCLEOTIDE SEQUENCE [LARGE SCALE GENOMIC DNA]</scope>
    <source>
        <strain evidence="7">DSM 26922</strain>
    </source>
</reference>
<dbReference type="Gene3D" id="2.40.420.20">
    <property type="match status" value="1"/>
</dbReference>
<dbReference type="OrthoDB" id="9806939at2"/>
<keyword evidence="2" id="KW-0175">Coiled coil</keyword>
<dbReference type="PANTHER" id="PTHR30469:SF11">
    <property type="entry name" value="BLL4320 PROTEIN"/>
    <property type="match status" value="1"/>
</dbReference>
<evidence type="ECO:0000256" key="1">
    <source>
        <dbReference type="ARBA" id="ARBA00009477"/>
    </source>
</evidence>
<sequence length="395" mass="41413">MKKPLVLIASAAFVAGAYIWSFGVPASVSPFIGAETETPAASNTRPAGRRGGGATSVVLTPLTLMPYGDTLHAVGSAKALQSATVTSDVSGKITALNLTPNTQVSQGDSLVQLDDRVERLNLEKAEGELAQARDAVSRYERLRATGNATVSDVAISDARLAQQLAEVNVGLAQLALDDRTVLAPISGTLGLSDLNVGDTLGAGMAIVTIDNADALIVDFELPERSIALLAKGREVLLGTPSLTGRVFTGHITSFDSRIDPTTRSVSVEARVENADGDLWPGMTFSVRLIDQTAPMAALPSTAVTWSRDGARIWVAQDGTAVQQPITIVHRRNDLVWLDVDVPAGTMVVTEGAQKMRAGAKIMDVGDHAAEEQVPQAERVNAPARPSAPPSSEQPT</sequence>
<proteinExistence type="inferred from homology"/>
<evidence type="ECO:0000259" key="4">
    <source>
        <dbReference type="Pfam" id="PF25917"/>
    </source>
</evidence>
<dbReference type="Proteomes" id="UP000199441">
    <property type="component" value="Unassembled WGS sequence"/>
</dbReference>
<accession>A0A1H3BJN2</accession>
<dbReference type="InterPro" id="IPR006143">
    <property type="entry name" value="RND_pump_MFP"/>
</dbReference>
<evidence type="ECO:0000313" key="6">
    <source>
        <dbReference type="EMBL" id="SDX42160.1"/>
    </source>
</evidence>
<dbReference type="SUPFAM" id="SSF111369">
    <property type="entry name" value="HlyD-like secretion proteins"/>
    <property type="match status" value="1"/>
</dbReference>